<dbReference type="OrthoDB" id="10266018at2759"/>
<gene>
    <name evidence="11" type="ORF">BV898_12074</name>
</gene>
<evidence type="ECO:0000256" key="2">
    <source>
        <dbReference type="ARBA" id="ARBA00008638"/>
    </source>
</evidence>
<evidence type="ECO:0000259" key="10">
    <source>
        <dbReference type="SMART" id="SM00385"/>
    </source>
</evidence>
<dbReference type="InterPro" id="IPR006671">
    <property type="entry name" value="Cyclin_N"/>
</dbReference>
<comment type="subcellular location">
    <subcellularLocation>
        <location evidence="1">Nucleus</location>
    </subcellularLocation>
</comment>
<evidence type="ECO:0000256" key="8">
    <source>
        <dbReference type="ARBA" id="ARBA00023242"/>
    </source>
</evidence>
<feature type="domain" description="Cyclin-like" evidence="10">
    <location>
        <begin position="46"/>
        <end position="144"/>
    </location>
</feature>
<feature type="domain" description="Cyclin-like" evidence="10">
    <location>
        <begin position="157"/>
        <end position="245"/>
    </location>
</feature>
<dbReference type="PIRSF" id="PIRSF028758">
    <property type="entry name" value="Cyclin, C/H/G types"/>
    <property type="match status" value="1"/>
</dbReference>
<evidence type="ECO:0000256" key="7">
    <source>
        <dbReference type="ARBA" id="ARBA00023163"/>
    </source>
</evidence>
<keyword evidence="4" id="KW-0678">Repressor</keyword>
<evidence type="ECO:0000256" key="9">
    <source>
        <dbReference type="RuleBase" id="RU000383"/>
    </source>
</evidence>
<dbReference type="InterPro" id="IPR013763">
    <property type="entry name" value="Cyclin-like_dom"/>
</dbReference>
<evidence type="ECO:0000256" key="6">
    <source>
        <dbReference type="ARBA" id="ARBA00023127"/>
    </source>
</evidence>
<dbReference type="SMART" id="SM00385">
    <property type="entry name" value="CYCLIN"/>
    <property type="match status" value="2"/>
</dbReference>
<evidence type="ECO:0000256" key="1">
    <source>
        <dbReference type="ARBA" id="ARBA00004123"/>
    </source>
</evidence>
<evidence type="ECO:0000256" key="4">
    <source>
        <dbReference type="ARBA" id="ARBA00022491"/>
    </source>
</evidence>
<comment type="caution">
    <text evidence="11">The sequence shown here is derived from an EMBL/GenBank/DDBJ whole genome shotgun (WGS) entry which is preliminary data.</text>
</comment>
<evidence type="ECO:0000256" key="5">
    <source>
        <dbReference type="ARBA" id="ARBA00023015"/>
    </source>
</evidence>
<dbReference type="GO" id="GO:0005634">
    <property type="term" value="C:nucleus"/>
    <property type="evidence" value="ECO:0007669"/>
    <property type="project" value="UniProtKB-SubCell"/>
</dbReference>
<keyword evidence="5" id="KW-0805">Transcription regulation</keyword>
<dbReference type="Pfam" id="PF16899">
    <property type="entry name" value="Cyclin_C_2"/>
    <property type="match status" value="1"/>
</dbReference>
<dbReference type="GO" id="GO:0006357">
    <property type="term" value="P:regulation of transcription by RNA polymerase II"/>
    <property type="evidence" value="ECO:0007669"/>
    <property type="project" value="InterPro"/>
</dbReference>
<dbReference type="GO" id="GO:0016538">
    <property type="term" value="F:cyclin-dependent protein serine/threonine kinase regulator activity"/>
    <property type="evidence" value="ECO:0007669"/>
    <property type="project" value="InterPro"/>
</dbReference>
<sequence length="274" mass="32338">MAGNFWLSSHFQQWLFDRQDLIRERQEDYQVLTEEEYQKVMIFFANVMQAIGEPLKMKQQVIATATIYFKRFYIRNSLSSVDPLLMAPTCLFLASKVDEFGVQSNNRFIEVCRNVVKTKFGYAFQQEFQYRMPNIFECEFYLLEMMDCCLIVFHPYRPLVQFCQELGTSLDKKDQHQQDLILQTAWKTINDTLRTDICLLYPPYLVALACMQVACIILGKDFKQWFAELSVDIDKCVEVVKLILNLYDMWKTFDEKKEIPALLAKIPKPKSSPR</sequence>
<accession>A0A1W0WEP2</accession>
<dbReference type="Gene3D" id="1.10.472.10">
    <property type="entry name" value="Cyclin-like"/>
    <property type="match status" value="2"/>
</dbReference>
<dbReference type="FunFam" id="1.10.472.10:FF:000015">
    <property type="entry name" value="Putative cyclin-c"/>
    <property type="match status" value="1"/>
</dbReference>
<reference evidence="12" key="1">
    <citation type="submission" date="2017-01" db="EMBL/GenBank/DDBJ databases">
        <title>Comparative genomics of anhydrobiosis in the tardigrade Hypsibius dujardini.</title>
        <authorList>
            <person name="Yoshida Y."/>
            <person name="Koutsovoulos G."/>
            <person name="Laetsch D."/>
            <person name="Stevens L."/>
            <person name="Kumar S."/>
            <person name="Horikawa D."/>
            <person name="Ishino K."/>
            <person name="Komine S."/>
            <person name="Tomita M."/>
            <person name="Blaxter M."/>
            <person name="Arakawa K."/>
        </authorList>
    </citation>
    <scope>NUCLEOTIDE SEQUENCE [LARGE SCALE GENOMIC DNA]</scope>
    <source>
        <strain evidence="12">Z151</strain>
    </source>
</reference>
<dbReference type="SUPFAM" id="SSF47954">
    <property type="entry name" value="Cyclin-like"/>
    <property type="match status" value="2"/>
</dbReference>
<organism evidence="11 12">
    <name type="scientific">Hypsibius exemplaris</name>
    <name type="common">Freshwater tardigrade</name>
    <dbReference type="NCBI Taxonomy" id="2072580"/>
    <lineage>
        <taxon>Eukaryota</taxon>
        <taxon>Metazoa</taxon>
        <taxon>Ecdysozoa</taxon>
        <taxon>Tardigrada</taxon>
        <taxon>Eutardigrada</taxon>
        <taxon>Parachela</taxon>
        <taxon>Hypsibioidea</taxon>
        <taxon>Hypsibiidae</taxon>
        <taxon>Hypsibius</taxon>
    </lineage>
</organism>
<comment type="similarity">
    <text evidence="2">Belongs to the cyclin family. Cyclin C subfamily.</text>
</comment>
<dbReference type="InterPro" id="IPR031658">
    <property type="entry name" value="Cyclin_C_2"/>
</dbReference>
<dbReference type="AlphaFoldDB" id="A0A1W0WEP2"/>
<dbReference type="PANTHER" id="PTHR10026">
    <property type="entry name" value="CYCLIN"/>
    <property type="match status" value="1"/>
</dbReference>
<keyword evidence="7" id="KW-0804">Transcription</keyword>
<name>A0A1W0WEP2_HYPEX</name>
<evidence type="ECO:0000256" key="3">
    <source>
        <dbReference type="ARBA" id="ARBA00019492"/>
    </source>
</evidence>
<proteinExistence type="inferred from homology"/>
<dbReference type="EMBL" id="MTYJ01000118">
    <property type="protein sequence ID" value="OQV13680.1"/>
    <property type="molecule type" value="Genomic_DNA"/>
</dbReference>
<dbReference type="CDD" id="cd20514">
    <property type="entry name" value="CYCLIN_CCNC_rpt2"/>
    <property type="match status" value="1"/>
</dbReference>
<dbReference type="InterPro" id="IPR036915">
    <property type="entry name" value="Cyclin-like_sf"/>
</dbReference>
<keyword evidence="12" id="KW-1185">Reference proteome</keyword>
<dbReference type="Pfam" id="PF00134">
    <property type="entry name" value="Cyclin_N"/>
    <property type="match status" value="1"/>
</dbReference>
<evidence type="ECO:0000313" key="11">
    <source>
        <dbReference type="EMBL" id="OQV13680.1"/>
    </source>
</evidence>
<keyword evidence="6 9" id="KW-0195">Cyclin</keyword>
<dbReference type="CDD" id="cd20513">
    <property type="entry name" value="CYCLIN_CCNC_rpt1"/>
    <property type="match status" value="1"/>
</dbReference>
<dbReference type="Proteomes" id="UP000192578">
    <property type="component" value="Unassembled WGS sequence"/>
</dbReference>
<evidence type="ECO:0000313" key="12">
    <source>
        <dbReference type="Proteomes" id="UP000192578"/>
    </source>
</evidence>
<dbReference type="GO" id="GO:0032991">
    <property type="term" value="C:protein-containing complex"/>
    <property type="evidence" value="ECO:0007669"/>
    <property type="project" value="UniProtKB-ARBA"/>
</dbReference>
<keyword evidence="8" id="KW-0539">Nucleus</keyword>
<dbReference type="InterPro" id="IPR043198">
    <property type="entry name" value="Cyclin/Ssn8"/>
</dbReference>
<protein>
    <recommendedName>
        <fullName evidence="3">Cyclin-C</fullName>
    </recommendedName>
</protein>